<dbReference type="RefSeq" id="WP_019973954.1">
    <property type="nucleotide sequence ID" value="NZ_BJXC01000002.1"/>
</dbReference>
<sequence length="85" mass="9901">MARVNILNEVSNGTSGEWKLCFQWCEYVYDDGSTENGYRFIWRKPDNTLQAARGQARIPSFEDMQELILLATRDGWLITVEKKLL</sequence>
<reference evidence="1 2" key="1">
    <citation type="submission" date="2019-07" db="EMBL/GenBank/DDBJ databases">
        <title>Whole genome shotgun sequence of Empedobacter brevis NBRC 14943.</title>
        <authorList>
            <person name="Hosoyama A."/>
            <person name="Uohara A."/>
            <person name="Ohji S."/>
            <person name="Ichikawa N."/>
        </authorList>
    </citation>
    <scope>NUCLEOTIDE SEQUENCE [LARGE SCALE GENOMIC DNA]</scope>
    <source>
        <strain evidence="1 2">NBRC 14943</strain>
    </source>
</reference>
<dbReference type="AlphaFoldDB" id="A0A511ND72"/>
<dbReference type="Proteomes" id="UP000321245">
    <property type="component" value="Unassembled WGS sequence"/>
</dbReference>
<gene>
    <name evidence="1" type="ORF">EB1_05520</name>
</gene>
<evidence type="ECO:0000313" key="2">
    <source>
        <dbReference type="Proteomes" id="UP000321245"/>
    </source>
</evidence>
<dbReference type="OrthoDB" id="7107882at2"/>
<dbReference type="GeneID" id="84648724"/>
<proteinExistence type="predicted"/>
<dbReference type="EMBL" id="BJXC01000002">
    <property type="protein sequence ID" value="GEM50762.1"/>
    <property type="molecule type" value="Genomic_DNA"/>
</dbReference>
<accession>A0A511ND72</accession>
<name>A0A511ND72_9FLAO</name>
<comment type="caution">
    <text evidence="1">The sequence shown here is derived from an EMBL/GenBank/DDBJ whole genome shotgun (WGS) entry which is preliminary data.</text>
</comment>
<keyword evidence="2" id="KW-1185">Reference proteome</keyword>
<organism evidence="1 2">
    <name type="scientific">Empedobacter brevis NBRC 14943 = ATCC 43319</name>
    <dbReference type="NCBI Taxonomy" id="1218108"/>
    <lineage>
        <taxon>Bacteria</taxon>
        <taxon>Pseudomonadati</taxon>
        <taxon>Bacteroidota</taxon>
        <taxon>Flavobacteriia</taxon>
        <taxon>Flavobacteriales</taxon>
        <taxon>Weeksellaceae</taxon>
        <taxon>Empedobacter</taxon>
    </lineage>
</organism>
<evidence type="ECO:0000313" key="1">
    <source>
        <dbReference type="EMBL" id="GEM50762.1"/>
    </source>
</evidence>
<protein>
    <submittedName>
        <fullName evidence="1">Uncharacterized protein</fullName>
    </submittedName>
</protein>